<reference evidence="2 5" key="2">
    <citation type="submission" date="2020-12" db="EMBL/GenBank/DDBJ databases">
        <title>FDA dAtabase for Regulatory Grade micrObial Sequences (FDA-ARGOS): Supporting development and validation of Infectious Disease Dx tests.</title>
        <authorList>
            <person name="Sproer C."/>
            <person name="Gronow S."/>
            <person name="Severitt S."/>
            <person name="Schroder I."/>
            <person name="Tallon L."/>
            <person name="Sadzewicz L."/>
            <person name="Zhao X."/>
            <person name="Boylan J."/>
            <person name="Ott S."/>
            <person name="Bowen H."/>
            <person name="Vavikolanu K."/>
            <person name="Mehta A."/>
            <person name="Aluvathingal J."/>
            <person name="Nadendla S."/>
            <person name="Lowell S."/>
            <person name="Myers T."/>
            <person name="Yan Y."/>
            <person name="Sichtig H."/>
        </authorList>
    </citation>
    <scope>NUCLEOTIDE SEQUENCE [LARGE SCALE GENOMIC DNA]</scope>
    <source>
        <strain evidence="2 5">FDAARGOS_872</strain>
    </source>
</reference>
<dbReference type="PANTHER" id="PTHR47515">
    <property type="entry name" value="LOW CALCIUM RESPONSE LOCUS PROTEIN T"/>
    <property type="match status" value="1"/>
</dbReference>
<dbReference type="Proteomes" id="UP000594903">
    <property type="component" value="Chromosome"/>
</dbReference>
<evidence type="ECO:0000259" key="1">
    <source>
        <dbReference type="Pfam" id="PF13276"/>
    </source>
</evidence>
<evidence type="ECO:0000313" key="5">
    <source>
        <dbReference type="Proteomes" id="UP000594903"/>
    </source>
</evidence>
<reference evidence="3 4" key="1">
    <citation type="submission" date="2018-06" db="EMBL/GenBank/DDBJ databases">
        <authorList>
            <consortium name="Pathogen Informatics"/>
            <person name="Doyle S."/>
        </authorList>
    </citation>
    <scope>NUCLEOTIDE SEQUENCE [LARGE SCALE GENOMIC DNA]</scope>
    <source>
        <strain evidence="3 4">NCTC11997</strain>
    </source>
</reference>
<evidence type="ECO:0000313" key="4">
    <source>
        <dbReference type="Proteomes" id="UP000254603"/>
    </source>
</evidence>
<dbReference type="EMBL" id="UGSB01000001">
    <property type="protein sequence ID" value="SUA56649.1"/>
    <property type="molecule type" value="Genomic_DNA"/>
</dbReference>
<evidence type="ECO:0000313" key="3">
    <source>
        <dbReference type="EMBL" id="SUA56649.1"/>
    </source>
</evidence>
<proteinExistence type="predicted"/>
<name>A0A378XI75_9BURK</name>
<evidence type="ECO:0000313" key="2">
    <source>
        <dbReference type="EMBL" id="QPT39551.1"/>
    </source>
</evidence>
<organism evidence="3 4">
    <name type="scientific">Oligella ureolytica</name>
    <dbReference type="NCBI Taxonomy" id="90244"/>
    <lineage>
        <taxon>Bacteria</taxon>
        <taxon>Pseudomonadati</taxon>
        <taxon>Pseudomonadota</taxon>
        <taxon>Betaproteobacteria</taxon>
        <taxon>Burkholderiales</taxon>
        <taxon>Alcaligenaceae</taxon>
        <taxon>Oligella</taxon>
    </lineage>
</organism>
<dbReference type="InterPro" id="IPR025948">
    <property type="entry name" value="HTH-like_dom"/>
</dbReference>
<dbReference type="PANTHER" id="PTHR47515:SF2">
    <property type="entry name" value="INTEGRASE CORE DOMAIN PROTEIN"/>
    <property type="match status" value="1"/>
</dbReference>
<feature type="domain" description="HTH-like" evidence="1">
    <location>
        <begin position="46"/>
        <end position="96"/>
    </location>
</feature>
<gene>
    <name evidence="2" type="ORF">I6G29_10400</name>
    <name evidence="3" type="ORF">NCTC11997_02143</name>
</gene>
<sequence>MPVETRKQWASELQAEYRVSIVISCQVVGISRTAYYFRKRLVDDSKVIHELQDLVEHYPRWGFLKYFMQLRKLGYRWSHKRVQRVYSALKLQLRSKENFVPST</sequence>
<protein>
    <submittedName>
        <fullName evidence="2">Transposase</fullName>
    </submittedName>
</protein>
<dbReference type="OrthoDB" id="8615274at2"/>
<dbReference type="Pfam" id="PF13276">
    <property type="entry name" value="HTH_21"/>
    <property type="match status" value="1"/>
</dbReference>
<dbReference type="STRING" id="1122619.GCA_000373745_00397"/>
<accession>A0A378XI75</accession>
<dbReference type="Proteomes" id="UP000254603">
    <property type="component" value="Unassembled WGS sequence"/>
</dbReference>
<dbReference type="AlphaFoldDB" id="A0A378XI75"/>
<keyword evidence="5" id="KW-1185">Reference proteome</keyword>
<dbReference type="RefSeq" id="WP_115148575.1">
    <property type="nucleotide sequence ID" value="NZ_CP065725.1"/>
</dbReference>
<dbReference type="EMBL" id="CP065725">
    <property type="protein sequence ID" value="QPT39551.1"/>
    <property type="molecule type" value="Genomic_DNA"/>
</dbReference>